<organism evidence="2">
    <name type="scientific">sediment metagenome</name>
    <dbReference type="NCBI Taxonomy" id="749907"/>
    <lineage>
        <taxon>unclassified sequences</taxon>
        <taxon>metagenomes</taxon>
        <taxon>ecological metagenomes</taxon>
    </lineage>
</organism>
<dbReference type="PANTHER" id="PTHR34068:SF2">
    <property type="entry name" value="UPF0145 PROTEIN SCO3412"/>
    <property type="match status" value="1"/>
</dbReference>
<protein>
    <submittedName>
        <fullName evidence="2">Uncharacterized protein</fullName>
    </submittedName>
</protein>
<name>D9PEW4_9ZZZZ</name>
<dbReference type="SUPFAM" id="SSF117782">
    <property type="entry name" value="YbjQ-like"/>
    <property type="match status" value="1"/>
</dbReference>
<evidence type="ECO:0000313" key="2">
    <source>
        <dbReference type="EMBL" id="EFK97900.1"/>
    </source>
</evidence>
<dbReference type="InterPro" id="IPR002765">
    <property type="entry name" value="UPF0145_YbjQ-like"/>
</dbReference>
<accession>D9PEW4</accession>
<dbReference type="Gene3D" id="3.30.110.70">
    <property type="entry name" value="Hypothetical protein apc22750. Chain B"/>
    <property type="match status" value="1"/>
</dbReference>
<dbReference type="AlphaFoldDB" id="D9PEW4"/>
<reference evidence="2" key="2">
    <citation type="journal article" date="2011" name="Microb. Ecol.">
        <title>Taxonomic and Functional Metagenomic Profiling of the Microbial Community in the Anoxic Sediment of a Sub-saline Shallow Lake (Laguna de Carrizo, Central Spain).</title>
        <authorList>
            <person name="Ferrer M."/>
            <person name="Guazzaroni M.E."/>
            <person name="Richter M."/>
            <person name="Garcia-Salamanca A."/>
            <person name="Yarza P."/>
            <person name="Suarez-Suarez A."/>
            <person name="Solano J."/>
            <person name="Alcaide M."/>
            <person name="van Dillewijn P."/>
            <person name="Molina-Henares M.A."/>
            <person name="Lopez-Cortes N."/>
            <person name="Al-Ramahi Y."/>
            <person name="Guerrero C."/>
            <person name="Acosta A."/>
            <person name="de Eugenio L.I."/>
            <person name="Martinez V."/>
            <person name="Marques S."/>
            <person name="Rojo F."/>
            <person name="Santero E."/>
            <person name="Genilloud O."/>
            <person name="Perez-Perez J."/>
            <person name="Rossello-Mora R."/>
            <person name="Ramos J.L."/>
        </authorList>
    </citation>
    <scope>NUCLEOTIDE SEQUENCE</scope>
</reference>
<dbReference type="InterPro" id="IPR035439">
    <property type="entry name" value="UPF0145_dom_sf"/>
</dbReference>
<dbReference type="HAMAP" id="MF_00338">
    <property type="entry name" value="UPF0145"/>
    <property type="match status" value="1"/>
</dbReference>
<dbReference type="PANTHER" id="PTHR34068">
    <property type="entry name" value="UPF0145 PROTEIN YBJQ"/>
    <property type="match status" value="1"/>
</dbReference>
<dbReference type="Pfam" id="PF01906">
    <property type="entry name" value="YbjQ_1"/>
    <property type="match status" value="1"/>
</dbReference>
<evidence type="ECO:0000256" key="1">
    <source>
        <dbReference type="ARBA" id="ARBA00010751"/>
    </source>
</evidence>
<sequence length="107" mass="11572">MAEIIVTTAFDVPGRKILKVLGIARGNTVRARNIGRDIAAGLKNLIGGEVKTYTEMVNQSRDEALNRMVNQAIEMGADAIIGFRFTSSTVMQNSSEILAYGTAVKLK</sequence>
<proteinExistence type="inferred from homology"/>
<reference evidence="2" key="1">
    <citation type="submission" date="2010-07" db="EMBL/GenBank/DDBJ databases">
        <authorList>
            <consortium name="CONSOLIDER consortium CSD2007-00005"/>
            <person name="Guazzaroni M.-E."/>
            <person name="Richter M."/>
            <person name="Garcia-Salamanca A."/>
            <person name="Yarza P."/>
            <person name="Ferrer M."/>
        </authorList>
    </citation>
    <scope>NUCLEOTIDE SEQUENCE</scope>
</reference>
<dbReference type="EMBL" id="ADZX01000003">
    <property type="protein sequence ID" value="EFK97900.1"/>
    <property type="molecule type" value="Genomic_DNA"/>
</dbReference>
<gene>
    <name evidence="2" type="ORF">LDC_0042</name>
</gene>
<comment type="similarity">
    <text evidence="1">Belongs to the UPF0145 family.</text>
</comment>
<comment type="caution">
    <text evidence="2">The sequence shown here is derived from an EMBL/GenBank/DDBJ whole genome shotgun (WGS) entry which is preliminary data.</text>
</comment>